<organism evidence="14 15">
    <name type="scientific">Blastococcus xanthinilyticus</name>
    <dbReference type="NCBI Taxonomy" id="1564164"/>
    <lineage>
        <taxon>Bacteria</taxon>
        <taxon>Bacillati</taxon>
        <taxon>Actinomycetota</taxon>
        <taxon>Actinomycetes</taxon>
        <taxon>Geodermatophilales</taxon>
        <taxon>Geodermatophilaceae</taxon>
        <taxon>Blastococcus</taxon>
    </lineage>
</organism>
<comment type="catalytic activity">
    <reaction evidence="9 10 11">
        <text>adenosine(37) in tRNA + dimethylallyl diphosphate = N(6)-dimethylallyladenosine(37) in tRNA + diphosphate</text>
        <dbReference type="Rhea" id="RHEA:26482"/>
        <dbReference type="Rhea" id="RHEA-COMP:10162"/>
        <dbReference type="Rhea" id="RHEA-COMP:10375"/>
        <dbReference type="ChEBI" id="CHEBI:33019"/>
        <dbReference type="ChEBI" id="CHEBI:57623"/>
        <dbReference type="ChEBI" id="CHEBI:74411"/>
        <dbReference type="ChEBI" id="CHEBI:74415"/>
        <dbReference type="EC" id="2.5.1.75"/>
    </reaction>
</comment>
<dbReference type="EMBL" id="VNHW01000016">
    <property type="protein sequence ID" value="TYP83686.1"/>
    <property type="molecule type" value="Genomic_DNA"/>
</dbReference>
<feature type="site" description="Interaction with substrate tRNA" evidence="10">
    <location>
        <position position="102"/>
    </location>
</feature>
<dbReference type="Proteomes" id="UP000322499">
    <property type="component" value="Unassembled WGS sequence"/>
</dbReference>
<comment type="similarity">
    <text evidence="3 10 13">Belongs to the IPP transferase family.</text>
</comment>
<comment type="function">
    <text evidence="2 10 12">Catalyzes the transfer of a dimethylallyl group onto the adenine at position 37 in tRNAs that read codons beginning with uridine, leading to the formation of N6-(dimethylallyl)adenosine (i(6)A).</text>
</comment>
<evidence type="ECO:0000256" key="9">
    <source>
        <dbReference type="ARBA" id="ARBA00049563"/>
    </source>
</evidence>
<name>A0A5S5CRG5_9ACTN</name>
<sequence length="306" mass="32631">MTPPPVVAVVGPTATGKTALAVALARRLGGEVVNADSMQLYRGMDIGTAKPDLAERGGVPHHLLDLWDVRQPASVAEYRQRARGKIDRLRAAGVLPLLVGGSGLYVRAVLDELDFPGTDPGIRARLEDELATAGPAALHARLAGLDPVAAADVLPSNGRRIVRALEVIELTGGPFRAQLPAPAPHYPAVVVGLDREAAELDRRIALRVDRMWAAGFPDEVAALAAAGLREGPTASRALGYAQVLAQFDGTLTAEEARERTVTTTRRFVRRQRSWFRRDAATTWFDAARPDLVDAVAAGITARTIEG</sequence>
<evidence type="ECO:0000256" key="8">
    <source>
        <dbReference type="ARBA" id="ARBA00022842"/>
    </source>
</evidence>
<dbReference type="EC" id="2.5.1.75" evidence="10"/>
<dbReference type="AlphaFoldDB" id="A0A5S5CRG5"/>
<dbReference type="PANTHER" id="PTHR11088">
    <property type="entry name" value="TRNA DIMETHYLALLYLTRANSFERASE"/>
    <property type="match status" value="1"/>
</dbReference>
<dbReference type="FunFam" id="1.10.20.140:FF:000001">
    <property type="entry name" value="tRNA dimethylallyltransferase"/>
    <property type="match status" value="1"/>
</dbReference>
<keyword evidence="6 10" id="KW-0547">Nucleotide-binding</keyword>
<feature type="binding site" evidence="10">
    <location>
        <begin position="13"/>
        <end position="18"/>
    </location>
    <ligand>
        <name>substrate</name>
    </ligand>
</feature>
<dbReference type="SUPFAM" id="SSF52540">
    <property type="entry name" value="P-loop containing nucleoside triphosphate hydrolases"/>
    <property type="match status" value="1"/>
</dbReference>
<dbReference type="InterPro" id="IPR027417">
    <property type="entry name" value="P-loop_NTPase"/>
</dbReference>
<evidence type="ECO:0000256" key="10">
    <source>
        <dbReference type="HAMAP-Rule" id="MF_00185"/>
    </source>
</evidence>
<evidence type="ECO:0000256" key="13">
    <source>
        <dbReference type="RuleBase" id="RU003785"/>
    </source>
</evidence>
<feature type="region of interest" description="Interaction with substrate tRNA" evidence="10">
    <location>
        <begin position="36"/>
        <end position="39"/>
    </location>
</feature>
<evidence type="ECO:0000313" key="14">
    <source>
        <dbReference type="EMBL" id="TYP83686.1"/>
    </source>
</evidence>
<evidence type="ECO:0000256" key="7">
    <source>
        <dbReference type="ARBA" id="ARBA00022840"/>
    </source>
</evidence>
<dbReference type="NCBIfam" id="TIGR00174">
    <property type="entry name" value="miaA"/>
    <property type="match status" value="1"/>
</dbReference>
<dbReference type="Gene3D" id="3.40.50.300">
    <property type="entry name" value="P-loop containing nucleotide triphosphate hydrolases"/>
    <property type="match status" value="1"/>
</dbReference>
<dbReference type="InterPro" id="IPR018022">
    <property type="entry name" value="IPT"/>
</dbReference>
<evidence type="ECO:0000256" key="4">
    <source>
        <dbReference type="ARBA" id="ARBA00022679"/>
    </source>
</evidence>
<keyword evidence="4 10" id="KW-0808">Transferase</keyword>
<feature type="binding site" evidence="10">
    <location>
        <begin position="11"/>
        <end position="18"/>
    </location>
    <ligand>
        <name>ATP</name>
        <dbReference type="ChEBI" id="CHEBI:30616"/>
    </ligand>
</feature>
<keyword evidence="5 10" id="KW-0819">tRNA processing</keyword>
<evidence type="ECO:0000256" key="6">
    <source>
        <dbReference type="ARBA" id="ARBA00022741"/>
    </source>
</evidence>
<accession>A0A5S5CRG5</accession>
<dbReference type="GO" id="GO:0006400">
    <property type="term" value="P:tRNA modification"/>
    <property type="evidence" value="ECO:0007669"/>
    <property type="project" value="TreeGrafter"/>
</dbReference>
<feature type="site" description="Interaction with substrate tRNA" evidence="10">
    <location>
        <position position="123"/>
    </location>
</feature>
<comment type="subunit">
    <text evidence="10">Monomer.</text>
</comment>
<keyword evidence="7 10" id="KW-0067">ATP-binding</keyword>
<comment type="cofactor">
    <cofactor evidence="1 10">
        <name>Mg(2+)</name>
        <dbReference type="ChEBI" id="CHEBI:18420"/>
    </cofactor>
</comment>
<dbReference type="Gene3D" id="1.10.20.140">
    <property type="match status" value="1"/>
</dbReference>
<evidence type="ECO:0000256" key="5">
    <source>
        <dbReference type="ARBA" id="ARBA00022694"/>
    </source>
</evidence>
<dbReference type="Pfam" id="PF01715">
    <property type="entry name" value="IPPT"/>
    <property type="match status" value="1"/>
</dbReference>
<keyword evidence="8 10" id="KW-0460">Magnesium</keyword>
<evidence type="ECO:0000256" key="3">
    <source>
        <dbReference type="ARBA" id="ARBA00005842"/>
    </source>
</evidence>
<comment type="caution">
    <text evidence="14">The sequence shown here is derived from an EMBL/GenBank/DDBJ whole genome shotgun (WGS) entry which is preliminary data.</text>
</comment>
<dbReference type="GO" id="GO:0005524">
    <property type="term" value="F:ATP binding"/>
    <property type="evidence" value="ECO:0007669"/>
    <property type="project" value="UniProtKB-UniRule"/>
</dbReference>
<dbReference type="PANTHER" id="PTHR11088:SF60">
    <property type="entry name" value="TRNA DIMETHYLALLYLTRANSFERASE"/>
    <property type="match status" value="1"/>
</dbReference>
<reference evidence="14 15" key="1">
    <citation type="submission" date="2019-07" db="EMBL/GenBank/DDBJ databases">
        <title>Genomic Encyclopedia of Archaeal and Bacterial Type Strains, Phase II (KMG-II): from individual species to whole genera.</title>
        <authorList>
            <person name="Goeker M."/>
        </authorList>
    </citation>
    <scope>NUCLEOTIDE SEQUENCE [LARGE SCALE GENOMIC DNA]</scope>
    <source>
        <strain evidence="14 15">DSM 46842</strain>
    </source>
</reference>
<proteinExistence type="inferred from homology"/>
<dbReference type="InterPro" id="IPR039657">
    <property type="entry name" value="Dimethylallyltransferase"/>
</dbReference>
<evidence type="ECO:0000256" key="1">
    <source>
        <dbReference type="ARBA" id="ARBA00001946"/>
    </source>
</evidence>
<gene>
    <name evidence="10" type="primary">miaA</name>
    <name evidence="14" type="ORF">BD833_11644</name>
</gene>
<keyword evidence="15" id="KW-1185">Reference proteome</keyword>
<dbReference type="RefSeq" id="WP_208092778.1">
    <property type="nucleotide sequence ID" value="NZ_VNHW01000016.1"/>
</dbReference>
<dbReference type="HAMAP" id="MF_00185">
    <property type="entry name" value="IPP_trans"/>
    <property type="match status" value="1"/>
</dbReference>
<comment type="caution">
    <text evidence="10">Lacks conserved residue(s) required for the propagation of feature annotation.</text>
</comment>
<evidence type="ECO:0000256" key="2">
    <source>
        <dbReference type="ARBA" id="ARBA00003213"/>
    </source>
</evidence>
<evidence type="ECO:0000313" key="15">
    <source>
        <dbReference type="Proteomes" id="UP000322499"/>
    </source>
</evidence>
<evidence type="ECO:0000256" key="12">
    <source>
        <dbReference type="RuleBase" id="RU003784"/>
    </source>
</evidence>
<dbReference type="GO" id="GO:0052381">
    <property type="term" value="F:tRNA dimethylallyltransferase activity"/>
    <property type="evidence" value="ECO:0007669"/>
    <property type="project" value="UniProtKB-UniRule"/>
</dbReference>
<protein>
    <recommendedName>
        <fullName evidence="10">tRNA dimethylallyltransferase</fullName>
        <ecNumber evidence="10">2.5.1.75</ecNumber>
    </recommendedName>
    <alternativeName>
        <fullName evidence="10">Dimethylallyl diphosphate:tRNA dimethylallyltransferase</fullName>
        <shortName evidence="10">DMAPP:tRNA dimethylallyltransferase</shortName>
        <shortName evidence="10">DMATase</shortName>
    </alternativeName>
    <alternativeName>
        <fullName evidence="10">Isopentenyl-diphosphate:tRNA isopentenyltransferase</fullName>
        <shortName evidence="10">IPP transferase</shortName>
        <shortName evidence="10">IPPT</shortName>
        <shortName evidence="10">IPTase</shortName>
    </alternativeName>
</protein>
<evidence type="ECO:0000256" key="11">
    <source>
        <dbReference type="RuleBase" id="RU003783"/>
    </source>
</evidence>